<comment type="caution">
    <text evidence="4">The sequence shown here is derived from an EMBL/GenBank/DDBJ whole genome shotgun (WGS) entry which is preliminary data.</text>
</comment>
<dbReference type="EC" id="3.4.21.53" evidence="2"/>
<dbReference type="SUPFAM" id="SSF54211">
    <property type="entry name" value="Ribosomal protein S5 domain 2-like"/>
    <property type="match status" value="1"/>
</dbReference>
<dbReference type="PANTHER" id="PTHR10046">
    <property type="entry name" value="ATP DEPENDENT LON PROTEASE FAMILY MEMBER"/>
    <property type="match status" value="1"/>
</dbReference>
<name>A0A7C3DHE3_MEIRU</name>
<dbReference type="PROSITE" id="PS51786">
    <property type="entry name" value="LON_PROTEOLYTIC"/>
    <property type="match status" value="1"/>
</dbReference>
<dbReference type="InterPro" id="IPR027417">
    <property type="entry name" value="P-loop_NTPase"/>
</dbReference>
<dbReference type="Gene3D" id="3.30.230.10">
    <property type="match status" value="1"/>
</dbReference>
<protein>
    <recommendedName>
        <fullName evidence="2">endopeptidase La</fullName>
        <ecNumber evidence="2">3.4.21.53</ecNumber>
    </recommendedName>
</protein>
<dbReference type="Pfam" id="PF20437">
    <property type="entry name" value="LonC_helical"/>
    <property type="match status" value="1"/>
</dbReference>
<dbReference type="Pfam" id="PF13654">
    <property type="entry name" value="AAA_32"/>
    <property type="match status" value="1"/>
</dbReference>
<dbReference type="GO" id="GO:0004176">
    <property type="term" value="F:ATP-dependent peptidase activity"/>
    <property type="evidence" value="ECO:0007669"/>
    <property type="project" value="UniProtKB-UniRule"/>
</dbReference>
<dbReference type="Pfam" id="PF20436">
    <property type="entry name" value="LonB_AAA-LID"/>
    <property type="match status" value="1"/>
</dbReference>
<feature type="active site" evidence="2">
    <location>
        <position position="663"/>
    </location>
</feature>
<evidence type="ECO:0000256" key="2">
    <source>
        <dbReference type="PROSITE-ProRule" id="PRU01122"/>
    </source>
</evidence>
<dbReference type="AlphaFoldDB" id="A0A7C3DHE3"/>
<dbReference type="GO" id="GO:0006508">
    <property type="term" value="P:proteolysis"/>
    <property type="evidence" value="ECO:0007669"/>
    <property type="project" value="UniProtKB-KW"/>
</dbReference>
<reference evidence="4" key="1">
    <citation type="journal article" date="2020" name="mSystems">
        <title>Genome- and Community-Level Interaction Insights into Carbon Utilization and Element Cycling Functions of Hydrothermarchaeota in Hydrothermal Sediment.</title>
        <authorList>
            <person name="Zhou Z."/>
            <person name="Liu Y."/>
            <person name="Xu W."/>
            <person name="Pan J."/>
            <person name="Luo Z.H."/>
            <person name="Li M."/>
        </authorList>
    </citation>
    <scope>NUCLEOTIDE SEQUENCE [LARGE SCALE GENOMIC DNA]</scope>
    <source>
        <strain evidence="4">SpSt-524</strain>
    </source>
</reference>
<dbReference type="InterPro" id="IPR046843">
    <property type="entry name" value="LonB_AAA-LID"/>
</dbReference>
<accession>A0A7C3DHE3</accession>
<dbReference type="Gene3D" id="1.10.8.60">
    <property type="match status" value="1"/>
</dbReference>
<comment type="catalytic activity">
    <reaction evidence="2">
        <text>Hydrolysis of proteins in presence of ATP.</text>
        <dbReference type="EC" id="3.4.21.53"/>
    </reaction>
</comment>
<dbReference type="SUPFAM" id="SSF52540">
    <property type="entry name" value="P-loop containing nucleoside triphosphate hydrolases"/>
    <property type="match status" value="1"/>
</dbReference>
<feature type="domain" description="Lon proteolytic" evidence="3">
    <location>
        <begin position="573"/>
        <end position="768"/>
    </location>
</feature>
<dbReference type="PRINTS" id="PR00830">
    <property type="entry name" value="ENDOLAPTASE"/>
</dbReference>
<keyword evidence="1 2" id="KW-0645">Protease</keyword>
<dbReference type="InterPro" id="IPR020568">
    <property type="entry name" value="Ribosomal_Su5_D2-typ_SF"/>
</dbReference>
<keyword evidence="2" id="KW-0720">Serine protease</keyword>
<comment type="similarity">
    <text evidence="2">Belongs to the peptidase S16 family.</text>
</comment>
<dbReference type="InterPro" id="IPR014721">
    <property type="entry name" value="Ribsml_uS5_D2-typ_fold_subgr"/>
</dbReference>
<evidence type="ECO:0000256" key="1">
    <source>
        <dbReference type="ARBA" id="ARBA00022670"/>
    </source>
</evidence>
<evidence type="ECO:0000259" key="3">
    <source>
        <dbReference type="PROSITE" id="PS51786"/>
    </source>
</evidence>
<dbReference type="InterPro" id="IPR027065">
    <property type="entry name" value="Lon_Prtase"/>
</dbReference>
<feature type="active site" evidence="2">
    <location>
        <position position="706"/>
    </location>
</feature>
<dbReference type="EMBL" id="DSWI01000028">
    <property type="protein sequence ID" value="HFG21450.1"/>
    <property type="molecule type" value="Genomic_DNA"/>
</dbReference>
<keyword evidence="2" id="KW-0378">Hydrolase</keyword>
<sequence length="811" mass="89522">MPEQRSLEANLLPVDALRNTCDPRRFGFRTTAELEPLQTFPGQERAIQAVQFGLAIRHEGYNLFALGPMGVGKLSLVRHFTQAQAQQEPMGQDWVYVHNFLEPHKPQALRLPAGRGTQLKASMERLVEELRVAIPAAFESEDYRTRRQIIEEELKQKQQASFDALQAEANQQGIAIIRTPMGMGLAPVRDREIITPEEFEKLPEEEQRRIQAAMEALHQKLEAILQQAPQWESERRAKIRELNREVTRHAIAHLLGGVRASYLDLPEVLGYLEVVEQDLIENAGQFLANPSDSENPLEAALGKMLADSRSFDRYRVNLLVDNAGSQGAPVVEEDYPSLANLLGRIEYRAQFGNLVTDFTLIRPGALHRANGGYLILDARRVLLQPYAWEELKRALRAKEIQIRSVSDVLGLTSTVTLQPTPIPLQVKVILVGDRLLYYLLSAYDPDFLELFKVAADFEDAQDRTPQGEEAYARLIASLAQREQLRPLEREAVARVVEHGSRLASDAHKLSTALEALLDLLREADHWAAQAGRPVIAAQDVQQAIDQQVYRASRLKERLQESVRRGILLVDTRGARVGQINGLSVLNLGGYSFGHPTRITARVRLGKGEVVDIEREVALGGPLHSKGVLILAGFLGERYARERPLSLSASLVFEQSYSGVEGDSASMAELCAILSALAQVPIRQGIAITGSVNQHGQAQPIGGVNEKIEGFFEVCREAGLTGEQGVIIPRANVQHLMLNPEVVAAVAQGQFKVWAVDTVDAALEILTGLEAGERGEDGRFPEGSLNARVEAQLVAFAEQIRAFAAPTTGGST</sequence>
<dbReference type="RefSeq" id="WP_409656524.1">
    <property type="nucleotide sequence ID" value="NZ_JBKBUW010000028.1"/>
</dbReference>
<dbReference type="GO" id="GO:0004252">
    <property type="term" value="F:serine-type endopeptidase activity"/>
    <property type="evidence" value="ECO:0007669"/>
    <property type="project" value="UniProtKB-UniRule"/>
</dbReference>
<proteinExistence type="inferred from homology"/>
<dbReference type="GO" id="GO:0030163">
    <property type="term" value="P:protein catabolic process"/>
    <property type="evidence" value="ECO:0007669"/>
    <property type="project" value="InterPro"/>
</dbReference>
<dbReference type="InterPro" id="IPR046844">
    <property type="entry name" value="Lon-like_helical"/>
</dbReference>
<keyword evidence="4" id="KW-0547">Nucleotide-binding</keyword>
<evidence type="ECO:0000313" key="4">
    <source>
        <dbReference type="EMBL" id="HFG21450.1"/>
    </source>
</evidence>
<gene>
    <name evidence="4" type="ORF">ENS82_12205</name>
</gene>
<dbReference type="InterPro" id="IPR008269">
    <property type="entry name" value="Lon_proteolytic"/>
</dbReference>
<dbReference type="Pfam" id="PF05362">
    <property type="entry name" value="Lon_C"/>
    <property type="match status" value="1"/>
</dbReference>
<organism evidence="4">
    <name type="scientific">Meiothermus ruber</name>
    <dbReference type="NCBI Taxonomy" id="277"/>
    <lineage>
        <taxon>Bacteria</taxon>
        <taxon>Thermotogati</taxon>
        <taxon>Deinococcota</taxon>
        <taxon>Deinococci</taxon>
        <taxon>Thermales</taxon>
        <taxon>Thermaceae</taxon>
        <taxon>Meiothermus</taxon>
    </lineage>
</organism>
<dbReference type="Gene3D" id="3.40.50.300">
    <property type="entry name" value="P-loop containing nucleotide triphosphate hydrolases"/>
    <property type="match status" value="2"/>
</dbReference>
<dbReference type="InterPro" id="IPR041699">
    <property type="entry name" value="AAA_32"/>
</dbReference>
<dbReference type="GO" id="GO:0005524">
    <property type="term" value="F:ATP binding"/>
    <property type="evidence" value="ECO:0007669"/>
    <property type="project" value="UniProtKB-KW"/>
</dbReference>
<keyword evidence="4" id="KW-0067">ATP-binding</keyword>